<keyword evidence="8" id="KW-1185">Reference proteome</keyword>
<keyword evidence="7" id="KW-0808">Transferase</keyword>
<dbReference type="InterPro" id="IPR000719">
    <property type="entry name" value="Prot_kinase_dom"/>
</dbReference>
<evidence type="ECO:0000313" key="8">
    <source>
        <dbReference type="Proteomes" id="UP001215598"/>
    </source>
</evidence>
<dbReference type="InterPro" id="IPR008271">
    <property type="entry name" value="Ser/Thr_kinase_AS"/>
</dbReference>
<dbReference type="EMBL" id="JARKIB010000084">
    <property type="protein sequence ID" value="KAJ7745132.1"/>
    <property type="molecule type" value="Genomic_DNA"/>
</dbReference>
<dbReference type="InterPro" id="IPR011009">
    <property type="entry name" value="Kinase-like_dom_sf"/>
</dbReference>
<keyword evidence="2 4" id="KW-0547">Nucleotide-binding</keyword>
<comment type="caution">
    <text evidence="7">The sequence shown here is derived from an EMBL/GenBank/DDBJ whole genome shotgun (WGS) entry which is preliminary data.</text>
</comment>
<evidence type="ECO:0000256" key="3">
    <source>
        <dbReference type="ARBA" id="ARBA00022840"/>
    </source>
</evidence>
<dbReference type="Pfam" id="PF07714">
    <property type="entry name" value="PK_Tyr_Ser-Thr"/>
    <property type="match status" value="1"/>
</dbReference>
<dbReference type="SMART" id="SM00220">
    <property type="entry name" value="S_TKc"/>
    <property type="match status" value="1"/>
</dbReference>
<dbReference type="Gene3D" id="1.20.930.20">
    <property type="entry name" value="Adaptor protein Cbl, N-terminal domain"/>
    <property type="match status" value="1"/>
</dbReference>
<accession>A0AAD7IKH4</accession>
<dbReference type="CDD" id="cd21037">
    <property type="entry name" value="MLKL_NTD"/>
    <property type="match status" value="1"/>
</dbReference>
<evidence type="ECO:0000256" key="5">
    <source>
        <dbReference type="SAM" id="MobiDB-lite"/>
    </source>
</evidence>
<evidence type="ECO:0000256" key="1">
    <source>
        <dbReference type="ARBA" id="ARBA00022527"/>
    </source>
</evidence>
<protein>
    <submittedName>
        <fullName evidence="7">Kinase-like domain-containing protein</fullName>
    </submittedName>
</protein>
<dbReference type="Proteomes" id="UP001215598">
    <property type="component" value="Unassembled WGS sequence"/>
</dbReference>
<feature type="domain" description="Protein kinase" evidence="6">
    <location>
        <begin position="245"/>
        <end position="500"/>
    </location>
</feature>
<evidence type="ECO:0000259" key="6">
    <source>
        <dbReference type="PROSITE" id="PS50011"/>
    </source>
</evidence>
<dbReference type="InterPro" id="IPR001245">
    <property type="entry name" value="Ser-Thr/Tyr_kinase_cat_dom"/>
</dbReference>
<proteinExistence type="predicted"/>
<organism evidence="7 8">
    <name type="scientific">Mycena metata</name>
    <dbReference type="NCBI Taxonomy" id="1033252"/>
    <lineage>
        <taxon>Eukaryota</taxon>
        <taxon>Fungi</taxon>
        <taxon>Dikarya</taxon>
        <taxon>Basidiomycota</taxon>
        <taxon>Agaricomycotina</taxon>
        <taxon>Agaricomycetes</taxon>
        <taxon>Agaricomycetidae</taxon>
        <taxon>Agaricales</taxon>
        <taxon>Marasmiineae</taxon>
        <taxon>Mycenaceae</taxon>
        <taxon>Mycena</taxon>
    </lineage>
</organism>
<name>A0AAD7IKH4_9AGAR</name>
<keyword evidence="1" id="KW-0723">Serine/threonine-protein kinase</keyword>
<evidence type="ECO:0000256" key="2">
    <source>
        <dbReference type="ARBA" id="ARBA00022741"/>
    </source>
</evidence>
<evidence type="ECO:0000256" key="4">
    <source>
        <dbReference type="PROSITE-ProRule" id="PRU10141"/>
    </source>
</evidence>
<dbReference type="PANTHER" id="PTHR44329">
    <property type="entry name" value="SERINE/THREONINE-PROTEIN KINASE TNNI3K-RELATED"/>
    <property type="match status" value="1"/>
</dbReference>
<gene>
    <name evidence="7" type="ORF">B0H16DRAFT_1889499</name>
</gene>
<feature type="binding site" evidence="4">
    <location>
        <position position="272"/>
    </location>
    <ligand>
        <name>ATP</name>
        <dbReference type="ChEBI" id="CHEBI:30616"/>
    </ligand>
</feature>
<dbReference type="SUPFAM" id="SSF48452">
    <property type="entry name" value="TPR-like"/>
    <property type="match status" value="2"/>
</dbReference>
<feature type="region of interest" description="Disordered" evidence="5">
    <location>
        <begin position="503"/>
        <end position="563"/>
    </location>
</feature>
<keyword evidence="7" id="KW-0418">Kinase</keyword>
<dbReference type="InterPro" id="IPR059179">
    <property type="entry name" value="MLKL-like_MCAfunc"/>
</dbReference>
<dbReference type="InterPro" id="IPR051681">
    <property type="entry name" value="Ser/Thr_Kinases-Pseudokinases"/>
</dbReference>
<dbReference type="AlphaFoldDB" id="A0AAD7IKH4"/>
<dbReference type="InterPro" id="IPR036537">
    <property type="entry name" value="Adaptor_Cbl_N_dom_sf"/>
</dbReference>
<dbReference type="GO" id="GO:0004674">
    <property type="term" value="F:protein serine/threonine kinase activity"/>
    <property type="evidence" value="ECO:0007669"/>
    <property type="project" value="TreeGrafter"/>
</dbReference>
<dbReference type="GO" id="GO:0005524">
    <property type="term" value="F:ATP binding"/>
    <property type="evidence" value="ECO:0007669"/>
    <property type="project" value="UniProtKB-UniRule"/>
</dbReference>
<reference evidence="7" key="1">
    <citation type="submission" date="2023-03" db="EMBL/GenBank/DDBJ databases">
        <title>Massive genome expansion in bonnet fungi (Mycena s.s.) driven by repeated elements and novel gene families across ecological guilds.</title>
        <authorList>
            <consortium name="Lawrence Berkeley National Laboratory"/>
            <person name="Harder C.B."/>
            <person name="Miyauchi S."/>
            <person name="Viragh M."/>
            <person name="Kuo A."/>
            <person name="Thoen E."/>
            <person name="Andreopoulos B."/>
            <person name="Lu D."/>
            <person name="Skrede I."/>
            <person name="Drula E."/>
            <person name="Henrissat B."/>
            <person name="Morin E."/>
            <person name="Kohler A."/>
            <person name="Barry K."/>
            <person name="LaButti K."/>
            <person name="Morin E."/>
            <person name="Salamov A."/>
            <person name="Lipzen A."/>
            <person name="Mereny Z."/>
            <person name="Hegedus B."/>
            <person name="Baldrian P."/>
            <person name="Stursova M."/>
            <person name="Weitz H."/>
            <person name="Taylor A."/>
            <person name="Grigoriev I.V."/>
            <person name="Nagy L.G."/>
            <person name="Martin F."/>
            <person name="Kauserud H."/>
        </authorList>
    </citation>
    <scope>NUCLEOTIDE SEQUENCE</scope>
    <source>
        <strain evidence="7">CBHHK182m</strain>
    </source>
</reference>
<dbReference type="PROSITE" id="PS50011">
    <property type="entry name" value="PROTEIN_KINASE_DOM"/>
    <property type="match status" value="1"/>
</dbReference>
<dbReference type="Gene3D" id="3.30.200.20">
    <property type="entry name" value="Phosphorylase Kinase, domain 1"/>
    <property type="match status" value="1"/>
</dbReference>
<sequence length="786" mass="87935">MSLASVVDVVLKIGNPVPGLSAAFTLFMFIVSTVNEAQASKTQLEALAASIGQLLATLNAEFRAAKLNPKSSAHSLGELKSLLEDIHRFVEKEQGRGFINSLLNQDSRMATIDGFYRRIAITVNAFQVRPGVRRLSAIIYYHQISAVLNVQSMILNDRLAKEKDTGTLQRRFESLEKSHLALRRTLDINQNNMLALMVSIQRKLDAQENGSAAEHKFLSHALQYLNSMSGSQVTVEHWMISPFEVDYGAEIGEGGFGKVYKGTWNHTEVAIKVVRTACGVTPDLSILRKEIRIWSTLRHPNILQFLGANTLDDQPFIVMPYIPENARQFLARRTDFNPLYILRDISLGLEYLHCRKISHADLKGVNVLIDLSARALLCDFGLARIKADVSTRTGSKEPLIGSGSRNWMAPELLTGSSPRPASDIYAFGMTVYELYANEIPLATVAYGDYFELVVRNRVRPRRPSPDEAPRLDDSVWELAERCWVADAKARPAATDLHDSISRIIHPNKDPQPNVQEISPPHVDAKPTKFSPASPPVSSRRPDVSRGNSSNYSSRSATEDELRKQKDAQAAVLYKRQRVLGNDDPETLDAMHDLAGIYYQLGRLEAAEELQNEVAQCRTRILGSGHPDTLTALHSLTFTLRRFGRLEDALALGISVVESRKRVLGNGHANTLGAMHNLALTYFDLGRLAKAAELQEWVMDGQRRVLGREHLDTLTTMHNLAATYYSQGRFRDAEKVLVSTLEKRKRVLGKDHPSTLLTSERLIETYEKQGKTAKDKSRITRPLRREF</sequence>
<evidence type="ECO:0000313" key="7">
    <source>
        <dbReference type="EMBL" id="KAJ7745132.1"/>
    </source>
</evidence>
<dbReference type="PROSITE" id="PS00108">
    <property type="entry name" value="PROTEIN_KINASE_ST"/>
    <property type="match status" value="1"/>
</dbReference>
<dbReference type="PROSITE" id="PS00107">
    <property type="entry name" value="PROTEIN_KINASE_ATP"/>
    <property type="match status" value="1"/>
</dbReference>
<dbReference type="SUPFAM" id="SSF56112">
    <property type="entry name" value="Protein kinase-like (PK-like)"/>
    <property type="match status" value="1"/>
</dbReference>
<dbReference type="Pfam" id="PF13424">
    <property type="entry name" value="TPR_12"/>
    <property type="match status" value="2"/>
</dbReference>
<feature type="compositionally biased region" description="Low complexity" evidence="5">
    <location>
        <begin position="544"/>
        <end position="555"/>
    </location>
</feature>
<dbReference type="PANTHER" id="PTHR44329:SF298">
    <property type="entry name" value="MIXED LINEAGE KINASE DOMAIN-LIKE PROTEIN"/>
    <property type="match status" value="1"/>
</dbReference>
<dbReference type="InterPro" id="IPR011990">
    <property type="entry name" value="TPR-like_helical_dom_sf"/>
</dbReference>
<dbReference type="Gene3D" id="1.25.40.10">
    <property type="entry name" value="Tetratricopeptide repeat domain"/>
    <property type="match status" value="1"/>
</dbReference>
<dbReference type="GO" id="GO:0007166">
    <property type="term" value="P:cell surface receptor signaling pathway"/>
    <property type="evidence" value="ECO:0007669"/>
    <property type="project" value="InterPro"/>
</dbReference>
<dbReference type="InterPro" id="IPR017441">
    <property type="entry name" value="Protein_kinase_ATP_BS"/>
</dbReference>
<keyword evidence="3 4" id="KW-0067">ATP-binding</keyword>
<dbReference type="Gene3D" id="1.10.510.10">
    <property type="entry name" value="Transferase(Phosphotransferase) domain 1"/>
    <property type="match status" value="1"/>
</dbReference>